<evidence type="ECO:0000313" key="1">
    <source>
        <dbReference type="EMBL" id="CAL1294870.1"/>
    </source>
</evidence>
<organism evidence="1 2">
    <name type="scientific">Larinioides sclopetarius</name>
    <dbReference type="NCBI Taxonomy" id="280406"/>
    <lineage>
        <taxon>Eukaryota</taxon>
        <taxon>Metazoa</taxon>
        <taxon>Ecdysozoa</taxon>
        <taxon>Arthropoda</taxon>
        <taxon>Chelicerata</taxon>
        <taxon>Arachnida</taxon>
        <taxon>Araneae</taxon>
        <taxon>Araneomorphae</taxon>
        <taxon>Entelegynae</taxon>
        <taxon>Araneoidea</taxon>
        <taxon>Araneidae</taxon>
        <taxon>Larinioides</taxon>
    </lineage>
</organism>
<dbReference type="EMBL" id="CAXIEN010000355">
    <property type="protein sequence ID" value="CAL1294870.1"/>
    <property type="molecule type" value="Genomic_DNA"/>
</dbReference>
<keyword evidence="2" id="KW-1185">Reference proteome</keyword>
<sequence length="147" mass="16299">MLWVNTGKRAEWIMMTSSGIYPVYRELSHSVFAINGTQTTCGLVTSVWSTSTVVNKKKINGNVVHLGISITNGNGRKTVFQICGTSLALISLIFEFPTTDSMLALPLYLQPLVFLKSRITVGQQERILLSNRPSFLFGKSTPLMRNT</sequence>
<evidence type="ECO:0000313" key="2">
    <source>
        <dbReference type="Proteomes" id="UP001497382"/>
    </source>
</evidence>
<comment type="caution">
    <text evidence="1">The sequence shown here is derived from an EMBL/GenBank/DDBJ whole genome shotgun (WGS) entry which is preliminary data.</text>
</comment>
<name>A0AAV2BGV6_9ARAC</name>
<proteinExistence type="predicted"/>
<dbReference type="Proteomes" id="UP001497382">
    <property type="component" value="Unassembled WGS sequence"/>
</dbReference>
<reference evidence="1 2" key="1">
    <citation type="submission" date="2024-04" db="EMBL/GenBank/DDBJ databases">
        <authorList>
            <person name="Rising A."/>
            <person name="Reimegard J."/>
            <person name="Sonavane S."/>
            <person name="Akerstrom W."/>
            <person name="Nylinder S."/>
            <person name="Hedman E."/>
            <person name="Kallberg Y."/>
        </authorList>
    </citation>
    <scope>NUCLEOTIDE SEQUENCE [LARGE SCALE GENOMIC DNA]</scope>
</reference>
<protein>
    <submittedName>
        <fullName evidence="1">Uncharacterized protein</fullName>
    </submittedName>
</protein>
<dbReference type="AlphaFoldDB" id="A0AAV2BGV6"/>
<accession>A0AAV2BGV6</accession>
<gene>
    <name evidence="1" type="ORF">LARSCL_LOCUS18963</name>
</gene>